<evidence type="ECO:0000313" key="1">
    <source>
        <dbReference type="EMBL" id="KAK2942484.1"/>
    </source>
</evidence>
<dbReference type="Proteomes" id="UP001281761">
    <property type="component" value="Unassembled WGS sequence"/>
</dbReference>
<protein>
    <submittedName>
        <fullName evidence="1">Uncharacterized protein</fullName>
    </submittedName>
</protein>
<dbReference type="EMBL" id="JARBJD010000405">
    <property type="protein sequence ID" value="KAK2942484.1"/>
    <property type="molecule type" value="Genomic_DNA"/>
</dbReference>
<organism evidence="1 2">
    <name type="scientific">Blattamonas nauphoetae</name>
    <dbReference type="NCBI Taxonomy" id="2049346"/>
    <lineage>
        <taxon>Eukaryota</taxon>
        <taxon>Metamonada</taxon>
        <taxon>Preaxostyla</taxon>
        <taxon>Oxymonadida</taxon>
        <taxon>Blattamonas</taxon>
    </lineage>
</organism>
<reference evidence="1 2" key="1">
    <citation type="journal article" date="2022" name="bioRxiv">
        <title>Genomics of Preaxostyla Flagellates Illuminates Evolutionary Transitions and the Path Towards Mitochondrial Loss.</title>
        <authorList>
            <person name="Novak L.V.F."/>
            <person name="Treitli S.C."/>
            <person name="Pyrih J."/>
            <person name="Halakuc P."/>
            <person name="Pipaliya S.V."/>
            <person name="Vacek V."/>
            <person name="Brzon O."/>
            <person name="Soukal P."/>
            <person name="Eme L."/>
            <person name="Dacks J.B."/>
            <person name="Karnkowska A."/>
            <person name="Elias M."/>
            <person name="Hampl V."/>
        </authorList>
    </citation>
    <scope>NUCLEOTIDE SEQUENCE [LARGE SCALE GENOMIC DNA]</scope>
    <source>
        <strain evidence="1">NAU3</strain>
        <tissue evidence="1">Gut</tissue>
    </source>
</reference>
<gene>
    <name evidence="1" type="ORF">BLNAU_22595</name>
</gene>
<sequence length="397" mass="43885">MGGSSSSRMEEGTVALNSTSGTSIYCSLVALVKAEYPFDNILQDKAARFLGSLEPRFGDHDSTAKLVTELVPSSAGSTSGFVTSILTLLSSPYSTVIEATFSFLFQATLLSTPTIRCRLVKPDLVTTILATVQPHTRQISENEMIIKNLITTLVILADIATISYLRRHDITAAVDMFNLREIVFQKVVIPSSAFVTFLISKRHIFSGALHICLVRLLTTLLEIGPFHRPTLDFVLTSPIVMVFSSNLSFVEDEKLLWITLNVINTSSAEWTKEGPEVAQSGKRMMQALFSEGFEDTLEQILKHKTDGIVEECGSVSTYMDASKPPLSKDSNSFLRTLIGCWECANCWCRRTDSVIASNRPEIVCCFGFVVLNAAVFDCHIVNRPLFKQFLTTLHDTL</sequence>
<dbReference type="SUPFAM" id="SSF48371">
    <property type="entry name" value="ARM repeat"/>
    <property type="match status" value="1"/>
</dbReference>
<comment type="caution">
    <text evidence="1">The sequence shown here is derived from an EMBL/GenBank/DDBJ whole genome shotgun (WGS) entry which is preliminary data.</text>
</comment>
<evidence type="ECO:0000313" key="2">
    <source>
        <dbReference type="Proteomes" id="UP001281761"/>
    </source>
</evidence>
<dbReference type="InterPro" id="IPR016024">
    <property type="entry name" value="ARM-type_fold"/>
</dbReference>
<proteinExistence type="predicted"/>
<keyword evidence="2" id="KW-1185">Reference proteome</keyword>
<name>A0ABQ9WSK6_9EUKA</name>
<accession>A0ABQ9WSK6</accession>